<proteinExistence type="predicted"/>
<feature type="domain" description="Glycosyl transferase family 25" evidence="1">
    <location>
        <begin position="29"/>
        <end position="150"/>
    </location>
</feature>
<evidence type="ECO:0000259" key="1">
    <source>
        <dbReference type="Pfam" id="PF01755"/>
    </source>
</evidence>
<protein>
    <recommendedName>
        <fullName evidence="1">Glycosyl transferase family 25 domain-containing protein</fullName>
    </recommendedName>
</protein>
<organism evidence="2">
    <name type="scientific">Bathycoccus sp. RCC716 virus 1</name>
    <dbReference type="NCBI Taxonomy" id="2530038"/>
    <lineage>
        <taxon>Viruses</taxon>
        <taxon>Varidnaviria</taxon>
        <taxon>Bamfordvirae</taxon>
        <taxon>Nucleocytoviricota</taxon>
        <taxon>Megaviricetes</taxon>
        <taxon>Algavirales</taxon>
        <taxon>Phycodnaviridae</taxon>
        <taxon>Prasinovirus</taxon>
    </lineage>
</organism>
<name>A0A7S6NXY3_9PHYC</name>
<dbReference type="EMBL" id="MK522034">
    <property type="protein sequence ID" value="QOR60216.1"/>
    <property type="molecule type" value="Genomic_DNA"/>
</dbReference>
<sequence length="272" mass="32946">MFVLILILILLLVLVTLLFRRYRQNTDYKCFLLTLKTSAERRDKFLDHYDNSIPLEIIYGTDTRKLENAKKFQKVIDPVYYREALKLHYNSNKTRPDITYFNLGAIGCYMGHMEFYRRCFDQNLKYAVIFEDNTIIKDRRVYREIQDVINKKGDDFEMCFFHCLSRYPDEEKRDKNGLERVKWISSTKCYLINVDNMKRYYKHFFPIDNHVDMKHEDIIARGARVYYKDLRHCLHIDRSHNSTIGHSNWGKREFFSKRYPTAKTTDVLKYGW</sequence>
<evidence type="ECO:0000313" key="2">
    <source>
        <dbReference type="EMBL" id="QOR60216.1"/>
    </source>
</evidence>
<dbReference type="InterPro" id="IPR002654">
    <property type="entry name" value="Glyco_trans_25"/>
</dbReference>
<accession>A0A7S6NXY3</accession>
<reference evidence="2" key="1">
    <citation type="submission" date="2019-02" db="EMBL/GenBank/DDBJ databases">
        <authorList>
            <person name="Bachy C."/>
            <person name="Yung C.-M."/>
            <person name="Roux S."/>
            <person name="Sullivan M.B."/>
            <person name="Worden A.Z."/>
        </authorList>
    </citation>
    <scope>NUCLEOTIDE SEQUENCE</scope>
    <source>
        <strain evidence="2">BII-V1</strain>
    </source>
</reference>
<dbReference type="Pfam" id="PF01755">
    <property type="entry name" value="Glyco_transf_25"/>
    <property type="match status" value="1"/>
</dbReference>